<dbReference type="PROSITE" id="PS51278">
    <property type="entry name" value="GATASE_TYPE_2"/>
    <property type="match status" value="1"/>
</dbReference>
<evidence type="ECO:0000313" key="5">
    <source>
        <dbReference type="EMBL" id="CAK7918359.1"/>
    </source>
</evidence>
<dbReference type="Gene3D" id="3.60.20.10">
    <property type="entry name" value="Glutamine Phosphoribosylpyrophosphate, subunit 1, domain 1"/>
    <property type="match status" value="1"/>
</dbReference>
<dbReference type="CDD" id="cd01991">
    <property type="entry name" value="Asn_synthase_B_C"/>
    <property type="match status" value="1"/>
</dbReference>
<dbReference type="Pfam" id="PF13537">
    <property type="entry name" value="GATase_7"/>
    <property type="match status" value="1"/>
</dbReference>
<proteinExistence type="predicted"/>
<dbReference type="Proteomes" id="UP001497600">
    <property type="component" value="Chromosome G"/>
</dbReference>
<evidence type="ECO:0000256" key="2">
    <source>
        <dbReference type="ARBA" id="ARBA00022888"/>
    </source>
</evidence>
<dbReference type="Pfam" id="PF00733">
    <property type="entry name" value="Asn_synthase"/>
    <property type="match status" value="1"/>
</dbReference>
<evidence type="ECO:0000259" key="4">
    <source>
        <dbReference type="PROSITE" id="PS51278"/>
    </source>
</evidence>
<keyword evidence="1" id="KW-0028">Amino-acid biosynthesis</keyword>
<dbReference type="InterPro" id="IPR017932">
    <property type="entry name" value="GATase_2_dom"/>
</dbReference>
<keyword evidence="6" id="KW-1185">Reference proteome</keyword>
<dbReference type="InterPro" id="IPR029055">
    <property type="entry name" value="Ntn_hydrolases_N"/>
</dbReference>
<dbReference type="PANTHER" id="PTHR45937">
    <property type="entry name" value="ASPARAGINE SYNTHETASE DOMAIN-CONTAINING PROTEIN 1"/>
    <property type="match status" value="1"/>
</dbReference>
<name>A0ABP0EI23_9ASCO</name>
<dbReference type="InterPro" id="IPR014729">
    <property type="entry name" value="Rossmann-like_a/b/a_fold"/>
</dbReference>
<dbReference type="Gene3D" id="3.40.50.620">
    <property type="entry name" value="HUPs"/>
    <property type="match status" value="1"/>
</dbReference>
<protein>
    <recommendedName>
        <fullName evidence="4">Glutamine amidotransferase type-2 domain-containing protein</fullName>
    </recommendedName>
</protein>
<feature type="domain" description="Glutamine amidotransferase type-2" evidence="4">
    <location>
        <begin position="2"/>
        <end position="306"/>
    </location>
</feature>
<gene>
    <name evidence="5" type="ORF">CAAN4_G12882</name>
</gene>
<evidence type="ECO:0000256" key="3">
    <source>
        <dbReference type="ARBA" id="ARBA00022962"/>
    </source>
</evidence>
<organism evidence="5 6">
    <name type="scientific">[Candida] anglica</name>
    <dbReference type="NCBI Taxonomy" id="148631"/>
    <lineage>
        <taxon>Eukaryota</taxon>
        <taxon>Fungi</taxon>
        <taxon>Dikarya</taxon>
        <taxon>Ascomycota</taxon>
        <taxon>Saccharomycotina</taxon>
        <taxon>Pichiomycetes</taxon>
        <taxon>Debaryomycetaceae</taxon>
        <taxon>Kurtzmaniella</taxon>
    </lineage>
</organism>
<dbReference type="InterPro" id="IPR051857">
    <property type="entry name" value="Asn_synthetase_domain"/>
</dbReference>
<dbReference type="SUPFAM" id="SSF56235">
    <property type="entry name" value="N-terminal nucleophile aminohydrolases (Ntn hydrolases)"/>
    <property type="match status" value="1"/>
</dbReference>
<keyword evidence="3" id="KW-0315">Glutamine amidotransferase</keyword>
<evidence type="ECO:0000256" key="1">
    <source>
        <dbReference type="ARBA" id="ARBA00022605"/>
    </source>
</evidence>
<reference evidence="5 6" key="1">
    <citation type="submission" date="2024-01" db="EMBL/GenBank/DDBJ databases">
        <authorList>
            <consortium name="Genoscope - CEA"/>
            <person name="William W."/>
        </authorList>
    </citation>
    <scope>NUCLEOTIDE SEQUENCE [LARGE SCALE GENOMIC DNA]</scope>
    <source>
        <strain evidence="5 6">29B2s-10</strain>
    </source>
</reference>
<dbReference type="InterPro" id="IPR001962">
    <property type="entry name" value="Asn_synthase"/>
</dbReference>
<sequence>MCGILFRIGTGTVVHPICCGVHECSAQWESSDIEEIKNLINQDLSSTLELRPNDIKKIGNLKEIRELNEKLNRVKNTIGKSPDHSEQLKEEKSRLQSQIDDLSVDDAQDLMEDKLVLDDERDFDTLISSIAGRGPDYLQYLSYPLTDGYHIQQFSAILSLRQPFVKQPIHVRDIDIVIQFNGELYNKECIDSNDTKFITERVLSNINNGKSRHNSILQTISELEGEFAYVILDKSSNLVYFGRDFIGKRSLVYKLLKNEEGKISEFITSSIAIPTITGESEYIECKSEEINILNIKSGSIETVEISRPKPSPEVSLEVLGLKSGHKVDELINEFDVVFTRATKDRIDTIHPLHDTIDHASLGILFSGGLDCTVVAGAIGRIYNERKSTNGMKILVDLLTVGFENPRTQASAQDSPDRQLAKKSWFELAKKFNSDVIDFRLVEVDVGYEEWLRHRHRVKRLMYPCDTEMDLSIAIAFYFASRGEFGTKLSLDFESQTVVESNYTSRAKVLLSGLGADELFAGYSRHESAFDPLMPPQEGNEEEYRNTLMQCYMKLKSELTIDIKNIYKRNLGRDDRVISSWGKELRYPFLEEDVINFVMSKVPLDLKLEFQWETVTNRKGKTSTRIKPIRKWLLREYAEYLGLSWVKHELKRAIQFGAKSAKMEIGQNKTRGTDTLK</sequence>
<keyword evidence="2" id="KW-0061">Asparagine biosynthesis</keyword>
<accession>A0ABP0EI23</accession>
<dbReference type="SUPFAM" id="SSF52402">
    <property type="entry name" value="Adenine nucleotide alpha hydrolases-like"/>
    <property type="match status" value="1"/>
</dbReference>
<evidence type="ECO:0000313" key="6">
    <source>
        <dbReference type="Proteomes" id="UP001497600"/>
    </source>
</evidence>
<dbReference type="PANTHER" id="PTHR45937:SF1">
    <property type="entry name" value="ASPARAGINE SYNTHETASE DOMAIN-CONTAINING PROTEIN 1"/>
    <property type="match status" value="1"/>
</dbReference>
<dbReference type="EMBL" id="OZ004259">
    <property type="protein sequence ID" value="CAK7918359.1"/>
    <property type="molecule type" value="Genomic_DNA"/>
</dbReference>